<comment type="cofactor">
    <cofactor evidence="1">
        <name>FAD</name>
        <dbReference type="ChEBI" id="CHEBI:57692"/>
    </cofactor>
</comment>
<dbReference type="Pfam" id="PF00441">
    <property type="entry name" value="Acyl-CoA_dh_1"/>
    <property type="match status" value="1"/>
</dbReference>
<dbReference type="EC" id="1.-.-.-" evidence="9"/>
<dbReference type="GO" id="GO:0016491">
    <property type="term" value="F:oxidoreductase activity"/>
    <property type="evidence" value="ECO:0007669"/>
    <property type="project" value="UniProtKB-KW"/>
</dbReference>
<dbReference type="InterPro" id="IPR009100">
    <property type="entry name" value="AcylCoA_DH/oxidase_NM_dom_sf"/>
</dbReference>
<dbReference type="Gene3D" id="1.10.540.10">
    <property type="entry name" value="Acyl-CoA dehydrogenase/oxidase, N-terminal domain"/>
    <property type="match status" value="1"/>
</dbReference>
<feature type="compositionally biased region" description="Gly residues" evidence="6">
    <location>
        <begin position="186"/>
        <end position="200"/>
    </location>
</feature>
<dbReference type="PANTHER" id="PTHR43884:SF20">
    <property type="entry name" value="ACYL-COA DEHYDROGENASE FADE28"/>
    <property type="match status" value="1"/>
</dbReference>
<keyword evidence="5 9" id="KW-0560">Oxidoreductase</keyword>
<evidence type="ECO:0000256" key="6">
    <source>
        <dbReference type="SAM" id="MobiDB-lite"/>
    </source>
</evidence>
<reference evidence="9 10" key="1">
    <citation type="submission" date="2023-05" db="EMBL/GenBank/DDBJ databases">
        <title>Streptantibioticus silvisoli sp. nov., acidotolerant actinomycetes 1 from pine litter.</title>
        <authorList>
            <person name="Swiecimska M."/>
            <person name="Golinska P."/>
            <person name="Sangal V."/>
            <person name="Wachnowicz B."/>
            <person name="Goodfellow M."/>
        </authorList>
    </citation>
    <scope>NUCLEOTIDE SEQUENCE [LARGE SCALE GENOMIC DNA]</scope>
    <source>
        <strain evidence="9 10">DSM 42109</strain>
    </source>
</reference>
<gene>
    <name evidence="9" type="ORF">NMN56_040295</name>
</gene>
<comment type="similarity">
    <text evidence="2">Belongs to the acyl-CoA dehydrogenase family.</text>
</comment>
<sequence>MNTVERHPRLHPTPEQTALRALVRKALAGGDTGQDRAQARLAREIGAYGLALPERHGGADCTLAEVAVVAGELGRTLTPSPYLGTQLAARALLHAGDEAACARLLPGVAEGRPATLAWAESGSWAPESVTLRARTEGDPHADGAWRLTGVKEHVLDTAAWATPAGGTGGGVGPGGPGSDGADSGPRLGGPDSGGPDSGGAGREGAVLLVLARTDSGLALFEALAAPRAGLPAPMDLSRPLVRLTFEGTPARLVGAAGEGGRVLARTRDDACALLAAEQVGGAERCLELTLEHARVRVQFGRPIGSFQAVKHRLADMYVRLESARSAALAAAGDPERYGALAKAVCSEAYAWIAGETIQLHGGTGFTWEHPAHRYFKRAHGSAQLFGAPAGHRERMLRERLRETLGERPHETLGGSLRAGHGGPLPTHREEHSEPASARA</sequence>
<evidence type="ECO:0000256" key="5">
    <source>
        <dbReference type="ARBA" id="ARBA00023002"/>
    </source>
</evidence>
<dbReference type="InterPro" id="IPR037069">
    <property type="entry name" value="AcylCoA_DH/ox_N_sf"/>
</dbReference>
<dbReference type="SUPFAM" id="SSF47203">
    <property type="entry name" value="Acyl-CoA dehydrogenase C-terminal domain-like"/>
    <property type="match status" value="1"/>
</dbReference>
<dbReference type="Pfam" id="PF02771">
    <property type="entry name" value="Acyl-CoA_dh_N"/>
    <property type="match status" value="1"/>
</dbReference>
<evidence type="ECO:0000313" key="9">
    <source>
        <dbReference type="EMBL" id="MDJ1138096.1"/>
    </source>
</evidence>
<dbReference type="InterPro" id="IPR036250">
    <property type="entry name" value="AcylCo_DH-like_C"/>
</dbReference>
<evidence type="ECO:0000256" key="1">
    <source>
        <dbReference type="ARBA" id="ARBA00001974"/>
    </source>
</evidence>
<keyword evidence="3" id="KW-0285">Flavoprotein</keyword>
<feature type="domain" description="Acyl-CoA dehydrogenase/oxidase N-terminal" evidence="8">
    <location>
        <begin position="36"/>
        <end position="111"/>
    </location>
</feature>
<keyword evidence="4" id="KW-0274">FAD</keyword>
<dbReference type="InterPro" id="IPR009075">
    <property type="entry name" value="AcylCo_DH/oxidase_C"/>
</dbReference>
<protein>
    <submittedName>
        <fullName evidence="9">Acyl-CoA dehydrogenase family protein</fullName>
        <ecNumber evidence="9">1.-.-.-</ecNumber>
    </submittedName>
</protein>
<evidence type="ECO:0000256" key="3">
    <source>
        <dbReference type="ARBA" id="ARBA00022630"/>
    </source>
</evidence>
<dbReference type="EMBL" id="JANCPR020000074">
    <property type="protein sequence ID" value="MDJ1138096.1"/>
    <property type="molecule type" value="Genomic_DNA"/>
</dbReference>
<evidence type="ECO:0000259" key="8">
    <source>
        <dbReference type="Pfam" id="PF02771"/>
    </source>
</evidence>
<comment type="caution">
    <text evidence="9">The sequence shown here is derived from an EMBL/GenBank/DDBJ whole genome shotgun (WGS) entry which is preliminary data.</text>
</comment>
<keyword evidence="10" id="KW-1185">Reference proteome</keyword>
<dbReference type="PANTHER" id="PTHR43884">
    <property type="entry name" value="ACYL-COA DEHYDROGENASE"/>
    <property type="match status" value="1"/>
</dbReference>
<evidence type="ECO:0000259" key="7">
    <source>
        <dbReference type="Pfam" id="PF00441"/>
    </source>
</evidence>
<dbReference type="SUPFAM" id="SSF56645">
    <property type="entry name" value="Acyl-CoA dehydrogenase NM domain-like"/>
    <property type="match status" value="1"/>
</dbReference>
<feature type="region of interest" description="Disordered" evidence="6">
    <location>
        <begin position="405"/>
        <end position="439"/>
    </location>
</feature>
<accession>A0ABT7A9T7</accession>
<proteinExistence type="inferred from homology"/>
<name>A0ABT7A9T7_9ACTN</name>
<evidence type="ECO:0000256" key="4">
    <source>
        <dbReference type="ARBA" id="ARBA00022827"/>
    </source>
</evidence>
<feature type="region of interest" description="Disordered" evidence="6">
    <location>
        <begin position="160"/>
        <end position="200"/>
    </location>
</feature>
<feature type="compositionally biased region" description="Gly residues" evidence="6">
    <location>
        <begin position="165"/>
        <end position="178"/>
    </location>
</feature>
<dbReference type="RefSeq" id="WP_283742560.1">
    <property type="nucleotide sequence ID" value="NZ_JANCPR020000074.1"/>
</dbReference>
<organism evidence="9 10">
    <name type="scientific">Streptomyces iconiensis</name>
    <dbReference type="NCBI Taxonomy" id="1384038"/>
    <lineage>
        <taxon>Bacteria</taxon>
        <taxon>Bacillati</taxon>
        <taxon>Actinomycetota</taxon>
        <taxon>Actinomycetes</taxon>
        <taxon>Kitasatosporales</taxon>
        <taxon>Streptomycetaceae</taxon>
        <taxon>Streptomyces</taxon>
    </lineage>
</organism>
<dbReference type="Gene3D" id="1.20.140.10">
    <property type="entry name" value="Butyryl-CoA Dehydrogenase, subunit A, domain 3"/>
    <property type="match status" value="1"/>
</dbReference>
<feature type="domain" description="Acyl-CoA dehydrogenase/oxidase C-terminal" evidence="7">
    <location>
        <begin position="268"/>
        <end position="395"/>
    </location>
</feature>
<dbReference type="Proteomes" id="UP001214441">
    <property type="component" value="Unassembled WGS sequence"/>
</dbReference>
<evidence type="ECO:0000256" key="2">
    <source>
        <dbReference type="ARBA" id="ARBA00009347"/>
    </source>
</evidence>
<evidence type="ECO:0000313" key="10">
    <source>
        <dbReference type="Proteomes" id="UP001214441"/>
    </source>
</evidence>
<dbReference type="InterPro" id="IPR013786">
    <property type="entry name" value="AcylCoA_DH/ox_N"/>
</dbReference>